<evidence type="ECO:0000313" key="2">
    <source>
        <dbReference type="Proteomes" id="UP000036000"/>
    </source>
</evidence>
<dbReference type="Proteomes" id="UP000036000">
    <property type="component" value="Chromosome"/>
</dbReference>
<name>A0AAC8ZG16_9LACO</name>
<protein>
    <submittedName>
        <fullName evidence="1">Uncharacterized protein</fullName>
    </submittedName>
</protein>
<gene>
    <name evidence="1" type="ORF">ABN16_02045</name>
</gene>
<dbReference type="KEGG" id="lko:ABN16_02045"/>
<keyword evidence="2" id="KW-1185">Reference proteome</keyword>
<organism evidence="1 2">
    <name type="scientific">Levilactobacillus koreensis</name>
    <dbReference type="NCBI Taxonomy" id="637971"/>
    <lineage>
        <taxon>Bacteria</taxon>
        <taxon>Bacillati</taxon>
        <taxon>Bacillota</taxon>
        <taxon>Bacilli</taxon>
        <taxon>Lactobacillales</taxon>
        <taxon>Lactobacillaceae</taxon>
        <taxon>Levilactobacillus</taxon>
    </lineage>
</organism>
<accession>A0AAC8ZG16</accession>
<dbReference type="AlphaFoldDB" id="A0AAC8ZG16"/>
<dbReference type="RefSeq" id="WP_048732504.1">
    <property type="nucleotide sequence ID" value="NZ_CP012033.1"/>
</dbReference>
<evidence type="ECO:0000313" key="1">
    <source>
        <dbReference type="EMBL" id="AKP63898.1"/>
    </source>
</evidence>
<dbReference type="EMBL" id="CP012033">
    <property type="protein sequence ID" value="AKP63898.1"/>
    <property type="molecule type" value="Genomic_DNA"/>
</dbReference>
<sequence>MQKNHVRKNKTQKNNMTGYIQILSGVLQGTEEGAGKMNADFETLRQAIDDQKVSELSQVDLQKIADNFQRGTDAYEVNLNKLEQADAPVRVLGKHKSLVAAYRVYVEACQSMTDSIDVEHQAVDQAVFDTAEKTQENAMEKVTANTQRIMNSPM</sequence>
<reference evidence="1 2" key="1">
    <citation type="submission" date="2015-07" db="EMBL/GenBank/DDBJ databases">
        <title>Lactobacillus korensis/26-25/ whole genome sequencing.</title>
        <authorList>
            <person name="Kim M.K."/>
            <person name="Im W.-T."/>
            <person name="Srinivasan S."/>
            <person name="Lee J.-J."/>
        </authorList>
    </citation>
    <scope>NUCLEOTIDE SEQUENCE [LARGE SCALE GENOMIC DNA]</scope>
    <source>
        <strain evidence="1 2">26-25</strain>
    </source>
</reference>
<proteinExistence type="predicted"/>